<dbReference type="KEGG" id="vil:CFK37_16815"/>
<dbReference type="PRINTS" id="PR00081">
    <property type="entry name" value="GDHRDH"/>
</dbReference>
<dbReference type="InterPro" id="IPR036291">
    <property type="entry name" value="NAD(P)-bd_dom_sf"/>
</dbReference>
<dbReference type="OrthoDB" id="9775296at2"/>
<dbReference type="PRINTS" id="PR00080">
    <property type="entry name" value="SDRFAMILY"/>
</dbReference>
<proteinExistence type="inferred from homology"/>
<evidence type="ECO:0000313" key="5">
    <source>
        <dbReference type="Proteomes" id="UP000198312"/>
    </source>
</evidence>
<keyword evidence="2" id="KW-0560">Oxidoreductase</keyword>
<keyword evidence="5" id="KW-1185">Reference proteome</keyword>
<dbReference type="Proteomes" id="UP000198312">
    <property type="component" value="Chromosome"/>
</dbReference>
<comment type="similarity">
    <text evidence="1 3">Belongs to the short-chain dehydrogenases/reductases (SDR) family.</text>
</comment>
<dbReference type="PANTHER" id="PTHR43115">
    <property type="entry name" value="DEHYDROGENASE/REDUCTASE SDR FAMILY MEMBER 11"/>
    <property type="match status" value="1"/>
</dbReference>
<evidence type="ECO:0000256" key="3">
    <source>
        <dbReference type="RuleBase" id="RU000363"/>
    </source>
</evidence>
<name>A0A220U6I3_9BACI</name>
<evidence type="ECO:0000256" key="2">
    <source>
        <dbReference type="ARBA" id="ARBA00023002"/>
    </source>
</evidence>
<dbReference type="SUPFAM" id="SSF51735">
    <property type="entry name" value="NAD(P)-binding Rossmann-fold domains"/>
    <property type="match status" value="1"/>
</dbReference>
<dbReference type="RefSeq" id="WP_089062959.1">
    <property type="nucleotide sequence ID" value="NZ_CP022315.1"/>
</dbReference>
<accession>A0A220U6I3</accession>
<reference evidence="4 5" key="1">
    <citation type="submission" date="2017-07" db="EMBL/GenBank/DDBJ databases">
        <title>Virgibacillus sp. LM2416.</title>
        <authorList>
            <person name="Tak E.J."/>
            <person name="Bae J.-W."/>
        </authorList>
    </citation>
    <scope>NUCLEOTIDE SEQUENCE [LARGE SCALE GENOMIC DNA]</scope>
    <source>
        <strain evidence="4 5">LM2416</strain>
    </source>
</reference>
<evidence type="ECO:0000313" key="4">
    <source>
        <dbReference type="EMBL" id="ASK63700.1"/>
    </source>
</evidence>
<dbReference type="Gene3D" id="3.40.50.720">
    <property type="entry name" value="NAD(P)-binding Rossmann-like Domain"/>
    <property type="match status" value="1"/>
</dbReference>
<dbReference type="AlphaFoldDB" id="A0A220U6I3"/>
<dbReference type="Pfam" id="PF00106">
    <property type="entry name" value="adh_short"/>
    <property type="match status" value="1"/>
</dbReference>
<evidence type="ECO:0000256" key="1">
    <source>
        <dbReference type="ARBA" id="ARBA00006484"/>
    </source>
</evidence>
<dbReference type="InterPro" id="IPR002347">
    <property type="entry name" value="SDR_fam"/>
</dbReference>
<dbReference type="EMBL" id="CP022315">
    <property type="protein sequence ID" value="ASK63700.1"/>
    <property type="molecule type" value="Genomic_DNA"/>
</dbReference>
<protein>
    <submittedName>
        <fullName evidence="4">Oxidoreductase</fullName>
    </submittedName>
</protein>
<sequence length="228" mass="23829">MGKLTGKTAIVTGASSGIGAAVAEQLADEGANLVLAARGKDRLDAVATKISGNVIAVVTDMAKKSDVDKLASEAMKEFGQIDFYVNNAGAVLGSRIQDGQTDNWDQMIDTNIKGVLYGINSALPGMLERSSGHIVNIASVSGHEVNKVSAVYSATKFAVRALSMSLEKELARTGVRVTNISPGQVDTAIASKPSDRKPLAPSDIAKAVVYAVTQPDYVNVNEITVRPV</sequence>
<dbReference type="FunFam" id="3.40.50.720:FF:000047">
    <property type="entry name" value="NADP-dependent L-serine/L-allo-threonine dehydrogenase"/>
    <property type="match status" value="1"/>
</dbReference>
<gene>
    <name evidence="4" type="ORF">CFK37_16815</name>
</gene>
<dbReference type="PANTHER" id="PTHR43115:SF4">
    <property type="entry name" value="DEHYDROGENASE_REDUCTASE SDR FAMILY MEMBER 11"/>
    <property type="match status" value="1"/>
</dbReference>
<organism evidence="4 5">
    <name type="scientific">Virgibacillus phasianinus</name>
    <dbReference type="NCBI Taxonomy" id="2017483"/>
    <lineage>
        <taxon>Bacteria</taxon>
        <taxon>Bacillati</taxon>
        <taxon>Bacillota</taxon>
        <taxon>Bacilli</taxon>
        <taxon>Bacillales</taxon>
        <taxon>Bacillaceae</taxon>
        <taxon>Virgibacillus</taxon>
    </lineage>
</organism>
<dbReference type="GO" id="GO:0016616">
    <property type="term" value="F:oxidoreductase activity, acting on the CH-OH group of donors, NAD or NADP as acceptor"/>
    <property type="evidence" value="ECO:0007669"/>
    <property type="project" value="UniProtKB-ARBA"/>
</dbReference>